<keyword evidence="10" id="KW-1185">Reference proteome</keyword>
<organism evidence="9 10">
    <name type="scientific">Cloeon dipterum</name>
    <dbReference type="NCBI Taxonomy" id="197152"/>
    <lineage>
        <taxon>Eukaryota</taxon>
        <taxon>Metazoa</taxon>
        <taxon>Ecdysozoa</taxon>
        <taxon>Arthropoda</taxon>
        <taxon>Hexapoda</taxon>
        <taxon>Insecta</taxon>
        <taxon>Pterygota</taxon>
        <taxon>Palaeoptera</taxon>
        <taxon>Ephemeroptera</taxon>
        <taxon>Pisciforma</taxon>
        <taxon>Baetidae</taxon>
        <taxon>Cloeon</taxon>
    </lineage>
</organism>
<dbReference type="Proteomes" id="UP000494165">
    <property type="component" value="Unassembled WGS sequence"/>
</dbReference>
<dbReference type="AlphaFoldDB" id="A0A8S1DU98"/>
<accession>A0A8S1DU98</accession>
<feature type="transmembrane region" description="Helical" evidence="6">
    <location>
        <begin position="318"/>
        <end position="338"/>
    </location>
</feature>
<gene>
    <name evidence="9" type="ORF">CLODIP_2_CD03212</name>
</gene>
<evidence type="ECO:0000256" key="7">
    <source>
        <dbReference type="SAM" id="SignalP"/>
    </source>
</evidence>
<dbReference type="PANTHER" id="PTHR13055">
    <property type="entry name" value="TUMOR ENDOTHELIAL MARKER 7 RELATED"/>
    <property type="match status" value="1"/>
</dbReference>
<evidence type="ECO:0000313" key="10">
    <source>
        <dbReference type="Proteomes" id="UP000494165"/>
    </source>
</evidence>
<keyword evidence="6" id="KW-0472">Membrane</keyword>
<keyword evidence="3 7" id="KW-0732">Signal</keyword>
<proteinExistence type="predicted"/>
<dbReference type="EMBL" id="CADEPI010000581">
    <property type="protein sequence ID" value="CAB3387484.1"/>
    <property type="molecule type" value="Genomic_DNA"/>
</dbReference>
<keyword evidence="2 6" id="KW-0812">Transmembrane</keyword>
<evidence type="ECO:0000259" key="8">
    <source>
        <dbReference type="SMART" id="SM00423"/>
    </source>
</evidence>
<comment type="subcellular location">
    <subcellularLocation>
        <location evidence="1">Membrane</location>
        <topology evidence="1">Single-pass type I membrane protein</topology>
    </subcellularLocation>
</comment>
<evidence type="ECO:0000256" key="1">
    <source>
        <dbReference type="ARBA" id="ARBA00004479"/>
    </source>
</evidence>
<sequence>MESKPRFFILFIGALFTTPLISADVSNVNIQIGRAEDQMPNLTYVVRQHENFVRLFLPNDKQAADLLWVDLDKYEDTLALPIDKYHVEKRKLSFSFKFLGEEITEVEPKVAEGITTENLYFSPLLIDLDGRNGYIKILDDGSSLTVRLVNVRLRKQEFKNPFSYQVSIHADGRINFVYQKVPYDMQFLRANLKKFSGMFGIGRKTMEEAGGQLGMSHITYRFDMNIKSFQISNWTVISFVPDTYCSNLKTCYKCTGKTNQLNFFPSYFCAWCPYLQKCVRKERIFELYHWEDATDAIDCKSTDIEVDSDEWRSHRRPYILGFVAVVAGILVFVCPQLVNQFRRLYPNIDDIISVYTFNKN</sequence>
<feature type="signal peptide" evidence="7">
    <location>
        <begin position="1"/>
        <end position="23"/>
    </location>
</feature>
<keyword evidence="4 6" id="KW-1133">Transmembrane helix</keyword>
<feature type="domain" description="PSI" evidence="8">
    <location>
        <begin position="244"/>
        <end position="300"/>
    </location>
</feature>
<protein>
    <recommendedName>
        <fullName evidence="8">PSI domain-containing protein</fullName>
    </recommendedName>
</protein>
<feature type="chain" id="PRO_5035810639" description="PSI domain-containing protein" evidence="7">
    <location>
        <begin position="24"/>
        <end position="360"/>
    </location>
</feature>
<keyword evidence="5" id="KW-0325">Glycoprotein</keyword>
<evidence type="ECO:0000256" key="2">
    <source>
        <dbReference type="ARBA" id="ARBA00022692"/>
    </source>
</evidence>
<evidence type="ECO:0000256" key="3">
    <source>
        <dbReference type="ARBA" id="ARBA00022729"/>
    </source>
</evidence>
<dbReference type="InterPro" id="IPR016201">
    <property type="entry name" value="PSI"/>
</dbReference>
<name>A0A8S1DU98_9INSE</name>
<dbReference type="GO" id="GO:0016020">
    <property type="term" value="C:membrane"/>
    <property type="evidence" value="ECO:0007669"/>
    <property type="project" value="UniProtKB-SubCell"/>
</dbReference>
<dbReference type="SMART" id="SM00423">
    <property type="entry name" value="PSI"/>
    <property type="match status" value="1"/>
</dbReference>
<reference evidence="9 10" key="1">
    <citation type="submission" date="2020-04" db="EMBL/GenBank/DDBJ databases">
        <authorList>
            <person name="Alioto T."/>
            <person name="Alioto T."/>
            <person name="Gomez Garrido J."/>
        </authorList>
    </citation>
    <scope>NUCLEOTIDE SEQUENCE [LARGE SCALE GENOMIC DNA]</scope>
</reference>
<evidence type="ECO:0000256" key="6">
    <source>
        <dbReference type="SAM" id="Phobius"/>
    </source>
</evidence>
<evidence type="ECO:0000313" key="9">
    <source>
        <dbReference type="EMBL" id="CAB3387484.1"/>
    </source>
</evidence>
<dbReference type="PANTHER" id="PTHR13055:SF12">
    <property type="entry name" value="LD40707P"/>
    <property type="match status" value="1"/>
</dbReference>
<dbReference type="InterPro" id="IPR031152">
    <property type="entry name" value="PLXDC"/>
</dbReference>
<comment type="caution">
    <text evidence="9">The sequence shown here is derived from an EMBL/GenBank/DDBJ whole genome shotgun (WGS) entry which is preliminary data.</text>
</comment>
<evidence type="ECO:0000256" key="5">
    <source>
        <dbReference type="ARBA" id="ARBA00023180"/>
    </source>
</evidence>
<dbReference type="OrthoDB" id="5971693at2759"/>
<evidence type="ECO:0000256" key="4">
    <source>
        <dbReference type="ARBA" id="ARBA00022989"/>
    </source>
</evidence>